<feature type="binding site" evidence="14">
    <location>
        <position position="88"/>
    </location>
    <ligand>
        <name>Zn(2+)</name>
        <dbReference type="ChEBI" id="CHEBI:29105"/>
        <note>catalytic</note>
    </ligand>
</feature>
<dbReference type="GO" id="GO:0004126">
    <property type="term" value="F:cytidine deaminase activity"/>
    <property type="evidence" value="ECO:0007669"/>
    <property type="project" value="UniProtKB-UniRule"/>
</dbReference>
<feature type="active site" description="Proton donor" evidence="12">
    <location>
        <position position="57"/>
    </location>
</feature>
<evidence type="ECO:0000256" key="15">
    <source>
        <dbReference type="RuleBase" id="RU364006"/>
    </source>
</evidence>
<name>A0A2V1KAX4_9ACTO</name>
<evidence type="ECO:0000256" key="1">
    <source>
        <dbReference type="ARBA" id="ARBA00001947"/>
    </source>
</evidence>
<dbReference type="InterPro" id="IPR016193">
    <property type="entry name" value="Cytidine_deaminase-like"/>
</dbReference>
<evidence type="ECO:0000256" key="14">
    <source>
        <dbReference type="PIRSR" id="PIRSR606262-3"/>
    </source>
</evidence>
<feature type="binding site" evidence="14">
    <location>
        <position position="91"/>
    </location>
    <ligand>
        <name>Zn(2+)</name>
        <dbReference type="ChEBI" id="CHEBI:29105"/>
        <note>catalytic</note>
    </ligand>
</feature>
<comment type="catalytic activity">
    <reaction evidence="10 15">
        <text>2'-deoxycytidine + H2O + H(+) = 2'-deoxyuridine + NH4(+)</text>
        <dbReference type="Rhea" id="RHEA:13433"/>
        <dbReference type="ChEBI" id="CHEBI:15377"/>
        <dbReference type="ChEBI" id="CHEBI:15378"/>
        <dbReference type="ChEBI" id="CHEBI:15698"/>
        <dbReference type="ChEBI" id="CHEBI:16450"/>
        <dbReference type="ChEBI" id="CHEBI:28938"/>
        <dbReference type="EC" id="3.5.4.5"/>
    </reaction>
</comment>
<dbReference type="InterPro" id="IPR002125">
    <property type="entry name" value="CMP_dCMP_dom"/>
</dbReference>
<comment type="catalytic activity">
    <reaction evidence="11 15">
        <text>cytidine + H2O + H(+) = uridine + NH4(+)</text>
        <dbReference type="Rhea" id="RHEA:16069"/>
        <dbReference type="ChEBI" id="CHEBI:15377"/>
        <dbReference type="ChEBI" id="CHEBI:15378"/>
        <dbReference type="ChEBI" id="CHEBI:16704"/>
        <dbReference type="ChEBI" id="CHEBI:17562"/>
        <dbReference type="ChEBI" id="CHEBI:28938"/>
        <dbReference type="EC" id="3.5.4.5"/>
    </reaction>
</comment>
<gene>
    <name evidence="17" type="ORF">DD236_04245</name>
</gene>
<dbReference type="InterPro" id="IPR006262">
    <property type="entry name" value="Cyt_deam_tetra"/>
</dbReference>
<dbReference type="EC" id="3.5.4.5" evidence="4 15"/>
<dbReference type="NCBIfam" id="TIGR01354">
    <property type="entry name" value="cyt_deam_tetra"/>
    <property type="match status" value="1"/>
</dbReference>
<evidence type="ECO:0000256" key="9">
    <source>
        <dbReference type="ARBA" id="ARBA00032005"/>
    </source>
</evidence>
<dbReference type="InterPro" id="IPR050202">
    <property type="entry name" value="Cyt/Deoxycyt_deaminase"/>
</dbReference>
<evidence type="ECO:0000256" key="6">
    <source>
        <dbReference type="ARBA" id="ARBA00022723"/>
    </source>
</evidence>
<dbReference type="GO" id="GO:0055086">
    <property type="term" value="P:nucleobase-containing small molecule metabolic process"/>
    <property type="evidence" value="ECO:0007669"/>
    <property type="project" value="UniProtKB-ARBA"/>
</dbReference>
<dbReference type="NCBIfam" id="NF004064">
    <property type="entry name" value="PRK05578.1"/>
    <property type="match status" value="1"/>
</dbReference>
<accession>A0A2V1KAX4</accession>
<dbReference type="Gene3D" id="3.40.140.10">
    <property type="entry name" value="Cytidine Deaminase, domain 2"/>
    <property type="match status" value="1"/>
</dbReference>
<dbReference type="AlphaFoldDB" id="A0A2V1KAX4"/>
<keyword evidence="7 15" id="KW-0378">Hydrolase</keyword>
<evidence type="ECO:0000256" key="7">
    <source>
        <dbReference type="ARBA" id="ARBA00022801"/>
    </source>
</evidence>
<evidence type="ECO:0000256" key="11">
    <source>
        <dbReference type="ARBA" id="ARBA00049558"/>
    </source>
</evidence>
<dbReference type="PROSITE" id="PS51747">
    <property type="entry name" value="CYT_DCMP_DEAMINASES_2"/>
    <property type="match status" value="1"/>
</dbReference>
<dbReference type="GO" id="GO:0005829">
    <property type="term" value="C:cytosol"/>
    <property type="evidence" value="ECO:0007669"/>
    <property type="project" value="TreeGrafter"/>
</dbReference>
<proteinExistence type="inferred from homology"/>
<dbReference type="OrthoDB" id="9795347at2"/>
<reference evidence="18" key="1">
    <citation type="submission" date="2018-05" db="EMBL/GenBank/DDBJ databases">
        <authorList>
            <person name="Li Y."/>
        </authorList>
    </citation>
    <scope>NUCLEOTIDE SEQUENCE [LARGE SCALE GENOMIC DNA]</scope>
    <source>
        <strain evidence="18">sk1b4</strain>
    </source>
</reference>
<evidence type="ECO:0000256" key="5">
    <source>
        <dbReference type="ARBA" id="ARBA00018266"/>
    </source>
</evidence>
<feature type="binding site" evidence="13">
    <location>
        <begin position="44"/>
        <end position="50"/>
    </location>
    <ligand>
        <name>substrate</name>
    </ligand>
</feature>
<protein>
    <recommendedName>
        <fullName evidence="5 15">Cytidine deaminase</fullName>
        <ecNumber evidence="4 15">3.5.4.5</ecNumber>
    </recommendedName>
    <alternativeName>
        <fullName evidence="9 15">Cytidine aminohydrolase</fullName>
    </alternativeName>
</protein>
<keyword evidence="18" id="KW-1185">Reference proteome</keyword>
<dbReference type="GO" id="GO:0008270">
    <property type="term" value="F:zinc ion binding"/>
    <property type="evidence" value="ECO:0007669"/>
    <property type="project" value="UniProtKB-UniRule"/>
</dbReference>
<comment type="caution">
    <text evidence="17">The sequence shown here is derived from an EMBL/GenBank/DDBJ whole genome shotgun (WGS) entry which is preliminary data.</text>
</comment>
<organism evidence="17 18">
    <name type="scientific">Ancrocorticia populi</name>
    <dbReference type="NCBI Taxonomy" id="2175228"/>
    <lineage>
        <taxon>Bacteria</taxon>
        <taxon>Bacillati</taxon>
        <taxon>Actinomycetota</taxon>
        <taxon>Actinomycetes</taxon>
        <taxon>Actinomycetales</taxon>
        <taxon>Actinomycetaceae</taxon>
        <taxon>Ancrocorticia</taxon>
    </lineage>
</organism>
<dbReference type="RefSeq" id="WP_109093090.1">
    <property type="nucleotide sequence ID" value="NZ_CAMELQ010000014.1"/>
</dbReference>
<dbReference type="Proteomes" id="UP000245283">
    <property type="component" value="Unassembled WGS sequence"/>
</dbReference>
<dbReference type="CDD" id="cd01283">
    <property type="entry name" value="cytidine_deaminase"/>
    <property type="match status" value="1"/>
</dbReference>
<dbReference type="PANTHER" id="PTHR11644:SF2">
    <property type="entry name" value="CYTIDINE DEAMINASE"/>
    <property type="match status" value="1"/>
</dbReference>
<evidence type="ECO:0000259" key="16">
    <source>
        <dbReference type="PROSITE" id="PS51747"/>
    </source>
</evidence>
<sequence>MEIQWEKLHAEAVAVMKHAYVPYSGYPVGAAGLAADGTIYTGCNVENSSYGVGLCAECGMISDFVRGGGERLVAFAAVNGNEEPVVPCGRCRQLLFEHGGNALEVAMPRGIMPMSEVLPDGFGPADLTEVPTATFKEVDNG</sequence>
<feature type="binding site" evidence="14">
    <location>
        <position position="55"/>
    </location>
    <ligand>
        <name>Zn(2+)</name>
        <dbReference type="ChEBI" id="CHEBI:29105"/>
        <note>catalytic</note>
    </ligand>
</feature>
<dbReference type="GO" id="GO:0072527">
    <property type="term" value="P:pyrimidine-containing compound metabolic process"/>
    <property type="evidence" value="ECO:0007669"/>
    <property type="project" value="UniProtKB-ARBA"/>
</dbReference>
<comment type="function">
    <text evidence="2 15">This enzyme scavenges exogenous and endogenous cytidine and 2'-deoxycytidine for UMP synthesis.</text>
</comment>
<dbReference type="SUPFAM" id="SSF53927">
    <property type="entry name" value="Cytidine deaminase-like"/>
    <property type="match status" value="1"/>
</dbReference>
<evidence type="ECO:0000313" key="17">
    <source>
        <dbReference type="EMBL" id="PWF27595.1"/>
    </source>
</evidence>
<evidence type="ECO:0000256" key="13">
    <source>
        <dbReference type="PIRSR" id="PIRSR606262-2"/>
    </source>
</evidence>
<evidence type="ECO:0000256" key="4">
    <source>
        <dbReference type="ARBA" id="ARBA00012783"/>
    </source>
</evidence>
<dbReference type="PANTHER" id="PTHR11644">
    <property type="entry name" value="CYTIDINE DEAMINASE"/>
    <property type="match status" value="1"/>
</dbReference>
<evidence type="ECO:0000256" key="2">
    <source>
        <dbReference type="ARBA" id="ARBA00003949"/>
    </source>
</evidence>
<dbReference type="Pfam" id="PF00383">
    <property type="entry name" value="dCMP_cyt_deam_1"/>
    <property type="match status" value="1"/>
</dbReference>
<evidence type="ECO:0000256" key="10">
    <source>
        <dbReference type="ARBA" id="ARBA00049252"/>
    </source>
</evidence>
<evidence type="ECO:0000256" key="12">
    <source>
        <dbReference type="PIRSR" id="PIRSR606262-1"/>
    </source>
</evidence>
<evidence type="ECO:0000256" key="8">
    <source>
        <dbReference type="ARBA" id="ARBA00022833"/>
    </source>
</evidence>
<keyword evidence="6 14" id="KW-0479">Metal-binding</keyword>
<feature type="domain" description="CMP/dCMP-type deaminase" evidence="16">
    <location>
        <begin position="3"/>
        <end position="125"/>
    </location>
</feature>
<comment type="cofactor">
    <cofactor evidence="1 14 15">
        <name>Zn(2+)</name>
        <dbReference type="ChEBI" id="CHEBI:29105"/>
    </cofactor>
</comment>
<evidence type="ECO:0000313" key="18">
    <source>
        <dbReference type="Proteomes" id="UP000245283"/>
    </source>
</evidence>
<keyword evidence="8 14" id="KW-0862">Zinc</keyword>
<comment type="similarity">
    <text evidence="3 15">Belongs to the cytidine and deoxycytidylate deaminase family.</text>
</comment>
<evidence type="ECO:0000256" key="3">
    <source>
        <dbReference type="ARBA" id="ARBA00006576"/>
    </source>
</evidence>
<dbReference type="EMBL" id="QETB01000001">
    <property type="protein sequence ID" value="PWF27595.1"/>
    <property type="molecule type" value="Genomic_DNA"/>
</dbReference>